<dbReference type="InterPro" id="IPR025723">
    <property type="entry name" value="ArsA/GET3_ATPase-like"/>
</dbReference>
<organism evidence="3">
    <name type="scientific">Fervidicoccus fontis</name>
    <dbReference type="NCBI Taxonomy" id="683846"/>
    <lineage>
        <taxon>Archaea</taxon>
        <taxon>Thermoproteota</taxon>
        <taxon>Thermoprotei</taxon>
        <taxon>Fervidicoccales</taxon>
        <taxon>Fervidicoccaceae</taxon>
        <taxon>Fervidicoccus</taxon>
    </lineage>
</organism>
<name>A0A7J3ZJ84_9CREN</name>
<evidence type="ECO:0000256" key="1">
    <source>
        <dbReference type="ARBA" id="ARBA00011040"/>
    </source>
</evidence>
<accession>A0A7J3ZJ84</accession>
<protein>
    <submittedName>
        <fullName evidence="3">ArsA family ATPase</fullName>
    </submittedName>
</protein>
<dbReference type="InterPro" id="IPR016300">
    <property type="entry name" value="ATPase_ArsA/GET3"/>
</dbReference>
<comment type="caution">
    <text evidence="3">The sequence shown here is derived from an EMBL/GenBank/DDBJ whole genome shotgun (WGS) entry which is preliminary data.</text>
</comment>
<comment type="similarity">
    <text evidence="1">Belongs to the arsA ATPase family.</text>
</comment>
<dbReference type="PANTHER" id="PTHR10803:SF3">
    <property type="entry name" value="ATPASE GET3"/>
    <property type="match status" value="1"/>
</dbReference>
<dbReference type="InterPro" id="IPR027417">
    <property type="entry name" value="P-loop_NTPase"/>
</dbReference>
<reference evidence="3" key="1">
    <citation type="journal article" date="2020" name="mSystems">
        <title>Genome- and Community-Level Interaction Insights into Carbon Utilization and Element Cycling Functions of Hydrothermarchaeota in Hydrothermal Sediment.</title>
        <authorList>
            <person name="Zhou Z."/>
            <person name="Liu Y."/>
            <person name="Xu W."/>
            <person name="Pan J."/>
            <person name="Luo Z.H."/>
            <person name="Li M."/>
        </authorList>
    </citation>
    <scope>NUCLEOTIDE SEQUENCE [LARGE SCALE GENOMIC DNA]</scope>
    <source>
        <strain evidence="3">SpSt-1116</strain>
    </source>
</reference>
<dbReference type="SUPFAM" id="SSF52540">
    <property type="entry name" value="P-loop containing nucleoside triphosphate hydrolases"/>
    <property type="match status" value="1"/>
</dbReference>
<dbReference type="PRINTS" id="PR00364">
    <property type="entry name" value="DISEASERSIST"/>
</dbReference>
<proteinExistence type="inferred from homology"/>
<dbReference type="GO" id="GO:0016887">
    <property type="term" value="F:ATP hydrolysis activity"/>
    <property type="evidence" value="ECO:0007669"/>
    <property type="project" value="InterPro"/>
</dbReference>
<dbReference type="Gene3D" id="3.40.50.300">
    <property type="entry name" value="P-loop containing nucleotide triphosphate hydrolases"/>
    <property type="match status" value="1"/>
</dbReference>
<dbReference type="EMBL" id="DRZC01000026">
    <property type="protein sequence ID" value="HHQ80191.1"/>
    <property type="molecule type" value="Genomic_DNA"/>
</dbReference>
<dbReference type="Pfam" id="PF02374">
    <property type="entry name" value="ArsA_ATPase"/>
    <property type="match status" value="1"/>
</dbReference>
<dbReference type="PANTHER" id="PTHR10803">
    <property type="entry name" value="ARSENICAL PUMP-DRIVING ATPASE ARSENITE-TRANSLOCATING ATPASE"/>
    <property type="match status" value="1"/>
</dbReference>
<feature type="domain" description="ArsA/GET3 Anion-transporting ATPase-like" evidence="2">
    <location>
        <begin position="4"/>
        <end position="274"/>
    </location>
</feature>
<gene>
    <name evidence="3" type="ORF">ENM78_01825</name>
</gene>
<dbReference type="GO" id="GO:0005524">
    <property type="term" value="F:ATP binding"/>
    <property type="evidence" value="ECO:0007669"/>
    <property type="project" value="InterPro"/>
</dbReference>
<dbReference type="AlphaFoldDB" id="A0A7J3ZJ84"/>
<evidence type="ECO:0000313" key="3">
    <source>
        <dbReference type="EMBL" id="HHQ80191.1"/>
    </source>
</evidence>
<sequence length="315" mass="35818">MPTRLVSLWGKGGVGKSTLSVALGSYLASQGRRVLVLTTDPMPSLGFLKERVWGKSAYENRLEVLELGEEEVIEKWKERFGDEVYYVVSSLLPVGREIIDYVANAPGISDEFLLYLVYAKFTEDSYEYIVWDLPAASEAVRLLALESKVYAHMGDAFRLYLKVRGHLEKIVRHRRATPEDLIRDWQKLANDVLEMLRCENHIPLLVTIPEPLGVYQAVNLYKELLRYGIRPRLLVVNMFFSASSECTSCRGWISKARVHGQSLKALEEHFKDKIELHIVPCLPLGEEPESDRQLLLRHIEPIGLKVLGAPITRSA</sequence>
<evidence type="ECO:0000259" key="2">
    <source>
        <dbReference type="Pfam" id="PF02374"/>
    </source>
</evidence>